<sequence>MQLPKLTPLQSRLLASVIATCLLIIIWISFQPHHFVYAAELSPLPVSPEEYSQLGQPIPETRDTRILELEEEEEVEEGNGGYVPEFAYFDRSLIGRQDEEVVDLTNNEKREGEMNPGDTRNFVLKSQSQSKRTDAGIDLSTPLGKRRHDNDSKDYTSGVLDDLEALGPEGSIGELRRNNLGDGEQGPTVTKRQNGNQVYISVNTCRQPAPNVTLITEDPPQLTLYISTSSNNKKPGPDATNDLATEPVPLQGGYANFSVQADSDVYVGVSAPQLTRGWDGSWSFEVAASTDGFYHSSNDESTFLFLVDTDSYSALFITPNLTMEDSSPEEKRSWMEREIPFTMYAFAQNDWGMEGLERSMCGLRGQFNSIPSIKVEGKMIDRWADRRPKGQFYIQGLNASTTYNGFLAMNATEDGMELLGNRVGSGGMVWKQFNWTTKANVDSNCQVVFDLPFCSDTAYAVPANPEKINNVTELALLYDRNASAYYQNFLNSLDQVACNTTGTAQYSLARNCDDCRRDYKEWLCSVLMPRCEDFSAADRWLIERNIGQPFPNGTFAYNNNTKEFKENFGDRLAYNTSRNPLIKEEIQPGPYKELLPCEDLCFDIVRSCPAQLKFGCPSGRGRDMSYGRRDEENPKNITCNFPGAVMELNTARAEARAVMPVMGRVVLVVGSMMALLLV</sequence>
<dbReference type="AlphaFoldDB" id="A0A6A6DWU0"/>
<dbReference type="InterPro" id="IPR024338">
    <property type="entry name" value="MID1/Yam8"/>
</dbReference>
<dbReference type="InterPro" id="IPR036790">
    <property type="entry name" value="Frizzled_dom_sf"/>
</dbReference>
<proteinExistence type="predicted"/>
<protein>
    <recommendedName>
        <fullName evidence="5">Calcium channel subunit Mid1</fullName>
    </recommendedName>
</protein>
<feature type="transmembrane region" description="Helical" evidence="2">
    <location>
        <begin position="12"/>
        <end position="30"/>
    </location>
</feature>
<accession>A0A6A6DWU0</accession>
<dbReference type="Gene3D" id="1.10.2000.10">
    <property type="entry name" value="Frizzled cysteine-rich domain"/>
    <property type="match status" value="1"/>
</dbReference>
<dbReference type="OrthoDB" id="5405745at2759"/>
<dbReference type="GO" id="GO:0098703">
    <property type="term" value="P:calcium ion import across plasma membrane"/>
    <property type="evidence" value="ECO:0007669"/>
    <property type="project" value="InterPro"/>
</dbReference>
<evidence type="ECO:0008006" key="5">
    <source>
        <dbReference type="Google" id="ProtNLM"/>
    </source>
</evidence>
<organism evidence="3 4">
    <name type="scientific">Zopfia rhizophila CBS 207.26</name>
    <dbReference type="NCBI Taxonomy" id="1314779"/>
    <lineage>
        <taxon>Eukaryota</taxon>
        <taxon>Fungi</taxon>
        <taxon>Dikarya</taxon>
        <taxon>Ascomycota</taxon>
        <taxon>Pezizomycotina</taxon>
        <taxon>Dothideomycetes</taxon>
        <taxon>Dothideomycetes incertae sedis</taxon>
        <taxon>Zopfiaceae</taxon>
        <taxon>Zopfia</taxon>
    </lineage>
</organism>
<feature type="region of interest" description="Disordered" evidence="1">
    <location>
        <begin position="126"/>
        <end position="191"/>
    </location>
</feature>
<dbReference type="Proteomes" id="UP000800200">
    <property type="component" value="Unassembled WGS sequence"/>
</dbReference>
<dbReference type="PANTHER" id="PTHR39142:SF1">
    <property type="entry name" value="AEL197CP"/>
    <property type="match status" value="1"/>
</dbReference>
<dbReference type="Pfam" id="PF12929">
    <property type="entry name" value="Mid1"/>
    <property type="match status" value="1"/>
</dbReference>
<evidence type="ECO:0000313" key="4">
    <source>
        <dbReference type="Proteomes" id="UP000800200"/>
    </source>
</evidence>
<keyword evidence="2" id="KW-0812">Transmembrane</keyword>
<reference evidence="3" key="1">
    <citation type="journal article" date="2020" name="Stud. Mycol.">
        <title>101 Dothideomycetes genomes: a test case for predicting lifestyles and emergence of pathogens.</title>
        <authorList>
            <person name="Haridas S."/>
            <person name="Albert R."/>
            <person name="Binder M."/>
            <person name="Bloem J."/>
            <person name="Labutti K."/>
            <person name="Salamov A."/>
            <person name="Andreopoulos B."/>
            <person name="Baker S."/>
            <person name="Barry K."/>
            <person name="Bills G."/>
            <person name="Bluhm B."/>
            <person name="Cannon C."/>
            <person name="Castanera R."/>
            <person name="Culley D."/>
            <person name="Daum C."/>
            <person name="Ezra D."/>
            <person name="Gonzalez J."/>
            <person name="Henrissat B."/>
            <person name="Kuo A."/>
            <person name="Liang C."/>
            <person name="Lipzen A."/>
            <person name="Lutzoni F."/>
            <person name="Magnuson J."/>
            <person name="Mondo S."/>
            <person name="Nolan M."/>
            <person name="Ohm R."/>
            <person name="Pangilinan J."/>
            <person name="Park H.-J."/>
            <person name="Ramirez L."/>
            <person name="Alfaro M."/>
            <person name="Sun H."/>
            <person name="Tritt A."/>
            <person name="Yoshinaga Y."/>
            <person name="Zwiers L.-H."/>
            <person name="Turgeon B."/>
            <person name="Goodwin S."/>
            <person name="Spatafora J."/>
            <person name="Crous P."/>
            <person name="Grigoriev I."/>
        </authorList>
    </citation>
    <scope>NUCLEOTIDE SEQUENCE</scope>
    <source>
        <strain evidence="3">CBS 207.26</strain>
    </source>
</reference>
<dbReference type="PANTHER" id="PTHR39142">
    <property type="entry name" value="MID1P"/>
    <property type="match status" value="1"/>
</dbReference>
<keyword evidence="2" id="KW-1133">Transmembrane helix</keyword>
<evidence type="ECO:0000256" key="1">
    <source>
        <dbReference type="SAM" id="MobiDB-lite"/>
    </source>
</evidence>
<keyword evidence="4" id="KW-1185">Reference proteome</keyword>
<dbReference type="GO" id="GO:0005262">
    <property type="term" value="F:calcium channel activity"/>
    <property type="evidence" value="ECO:0007669"/>
    <property type="project" value="InterPro"/>
</dbReference>
<name>A0A6A6DWU0_9PEZI</name>
<gene>
    <name evidence="3" type="ORF">K469DRAFT_635989</name>
</gene>
<dbReference type="EMBL" id="ML994646">
    <property type="protein sequence ID" value="KAF2182709.1"/>
    <property type="molecule type" value="Genomic_DNA"/>
</dbReference>
<evidence type="ECO:0000313" key="3">
    <source>
        <dbReference type="EMBL" id="KAF2182709.1"/>
    </source>
</evidence>
<keyword evidence="2" id="KW-0472">Membrane</keyword>
<evidence type="ECO:0000256" key="2">
    <source>
        <dbReference type="SAM" id="Phobius"/>
    </source>
</evidence>